<dbReference type="InterPro" id="IPR013324">
    <property type="entry name" value="RNA_pol_sigma_r3/r4-like"/>
</dbReference>
<evidence type="ECO:0000256" key="5">
    <source>
        <dbReference type="ARBA" id="ARBA00023163"/>
    </source>
</evidence>
<dbReference type="NCBIfam" id="NF005143">
    <property type="entry name" value="PRK06596.1"/>
    <property type="match status" value="1"/>
</dbReference>
<dbReference type="Proteomes" id="UP000824225">
    <property type="component" value="Unassembled WGS sequence"/>
</dbReference>
<evidence type="ECO:0000256" key="4">
    <source>
        <dbReference type="ARBA" id="ARBA00023125"/>
    </source>
</evidence>
<name>A0A9D2HF05_9BACT</name>
<dbReference type="PANTHER" id="PTHR30376">
    <property type="entry name" value="SIGMA FACTOR RPOH HEAT SHOCK RELATED"/>
    <property type="match status" value="1"/>
</dbReference>
<keyword evidence="5 6" id="KW-0804">Transcription</keyword>
<dbReference type="SUPFAM" id="SSF88946">
    <property type="entry name" value="Sigma2 domain of RNA polymerase sigma factors"/>
    <property type="match status" value="1"/>
</dbReference>
<keyword evidence="2 6" id="KW-0805">Transcription regulation</keyword>
<keyword evidence="4 6" id="KW-0238">DNA-binding</keyword>
<dbReference type="AlphaFoldDB" id="A0A9D2HF05"/>
<dbReference type="SUPFAM" id="SSF88659">
    <property type="entry name" value="Sigma3 and sigma4 domains of RNA polymerase sigma factors"/>
    <property type="match status" value="1"/>
</dbReference>
<dbReference type="InterPro" id="IPR007627">
    <property type="entry name" value="RNA_pol_sigma70_r2"/>
</dbReference>
<keyword evidence="10" id="KW-0808">Transferase</keyword>
<evidence type="ECO:0000259" key="8">
    <source>
        <dbReference type="PROSITE" id="PS00715"/>
    </source>
</evidence>
<keyword evidence="10" id="KW-0548">Nucleotidyltransferase</keyword>
<dbReference type="Pfam" id="PF04542">
    <property type="entry name" value="Sigma70_r2"/>
    <property type="match status" value="1"/>
</dbReference>
<dbReference type="GO" id="GO:0016987">
    <property type="term" value="F:sigma factor activity"/>
    <property type="evidence" value="ECO:0007669"/>
    <property type="project" value="UniProtKB-KW"/>
</dbReference>
<proteinExistence type="inferred from homology"/>
<feature type="region of interest" description="Disordered" evidence="7">
    <location>
        <begin position="1"/>
        <end position="84"/>
    </location>
</feature>
<reference evidence="10" key="2">
    <citation type="submission" date="2021-04" db="EMBL/GenBank/DDBJ databases">
        <authorList>
            <person name="Gilroy R."/>
        </authorList>
    </citation>
    <scope>NUCLEOTIDE SEQUENCE</scope>
    <source>
        <strain evidence="10">CHK186-16707</strain>
    </source>
</reference>
<dbReference type="InterPro" id="IPR000943">
    <property type="entry name" value="RNA_pol_sigma70"/>
</dbReference>
<organism evidence="10 11">
    <name type="scientific">Candidatus Mailhella merdigallinarum</name>
    <dbReference type="NCBI Taxonomy" id="2838658"/>
    <lineage>
        <taxon>Bacteria</taxon>
        <taxon>Pseudomonadati</taxon>
        <taxon>Thermodesulfobacteriota</taxon>
        <taxon>Desulfovibrionia</taxon>
        <taxon>Desulfovibrionales</taxon>
        <taxon>Desulfovibrionaceae</taxon>
        <taxon>Mailhella</taxon>
    </lineage>
</organism>
<dbReference type="NCBIfam" id="TIGR02937">
    <property type="entry name" value="sigma70-ECF"/>
    <property type="match status" value="1"/>
</dbReference>
<dbReference type="Pfam" id="PF00140">
    <property type="entry name" value="Sigma70_r1_2"/>
    <property type="match status" value="1"/>
</dbReference>
<evidence type="ECO:0000313" key="10">
    <source>
        <dbReference type="EMBL" id="HJA08966.1"/>
    </source>
</evidence>
<keyword evidence="3 6" id="KW-0731">Sigma factor</keyword>
<evidence type="ECO:0000256" key="2">
    <source>
        <dbReference type="ARBA" id="ARBA00023015"/>
    </source>
</evidence>
<reference evidence="10" key="1">
    <citation type="journal article" date="2021" name="PeerJ">
        <title>Extensive microbial diversity within the chicken gut microbiome revealed by metagenomics and culture.</title>
        <authorList>
            <person name="Gilroy R."/>
            <person name="Ravi A."/>
            <person name="Getino M."/>
            <person name="Pursley I."/>
            <person name="Horton D.L."/>
            <person name="Alikhan N.F."/>
            <person name="Baker D."/>
            <person name="Gharbi K."/>
            <person name="Hall N."/>
            <person name="Watson M."/>
            <person name="Adriaenssens E.M."/>
            <person name="Foster-Nyarko E."/>
            <person name="Jarju S."/>
            <person name="Secka A."/>
            <person name="Antonio M."/>
            <person name="Oren A."/>
            <person name="Chaudhuri R.R."/>
            <person name="La Ragione R."/>
            <person name="Hildebrand F."/>
            <person name="Pallen M.J."/>
        </authorList>
    </citation>
    <scope>NUCLEOTIDE SEQUENCE</scope>
    <source>
        <strain evidence="10">CHK186-16707</strain>
    </source>
</reference>
<dbReference type="GO" id="GO:0016779">
    <property type="term" value="F:nucleotidyltransferase activity"/>
    <property type="evidence" value="ECO:0007669"/>
    <property type="project" value="UniProtKB-KW"/>
</dbReference>
<comment type="caution">
    <text evidence="10">The sequence shown here is derived from an EMBL/GenBank/DDBJ whole genome shotgun (WGS) entry which is preliminary data.</text>
</comment>
<dbReference type="CDD" id="cd06171">
    <property type="entry name" value="Sigma70_r4"/>
    <property type="match status" value="1"/>
</dbReference>
<evidence type="ECO:0000256" key="1">
    <source>
        <dbReference type="ARBA" id="ARBA00007788"/>
    </source>
</evidence>
<dbReference type="GO" id="GO:0006352">
    <property type="term" value="P:DNA-templated transcription initiation"/>
    <property type="evidence" value="ECO:0007669"/>
    <property type="project" value="InterPro"/>
</dbReference>
<dbReference type="Gene3D" id="1.20.140.160">
    <property type="match status" value="1"/>
</dbReference>
<dbReference type="InterPro" id="IPR007630">
    <property type="entry name" value="RNA_pol_sigma70_r4"/>
</dbReference>
<dbReference type="GO" id="GO:0003677">
    <property type="term" value="F:DNA binding"/>
    <property type="evidence" value="ECO:0007669"/>
    <property type="project" value="UniProtKB-KW"/>
</dbReference>
<dbReference type="PROSITE" id="PS00716">
    <property type="entry name" value="SIGMA70_2"/>
    <property type="match status" value="1"/>
</dbReference>
<sequence length="410" mass="46884">MKKNNTRKTSSPERIPRSDSARKQKSAAHDNDKQDMDAARSVMADQTNAEEENHIEDTSADMIEDKDEDDLSEPEILPDTPDDLDPEGVLPPLEFDSLYSPHTVIDINPGEETLPVPAPPRLPTLHTKDNLQLYLREVSRFPLLAPEEEVELARRVRDQGDSDAAFRIISSHLRLVVKIAMDFQRRWMQNVLDLIQEGNVGLMRAVNKFDPDKGIKFSYYATFWIKAYILKFIMDNWRMVKIGTTQAQRKLFYNLNKERQKLLAQGFDPDAAMLSERLGVTEEQVVEMQQRLDAGDVSLDIPVGDENGSASRLDFLPALGPGIEDSYADSEIAELVRDGIRELMPSLSEKEAYILEHRLLTDDPVTLREIGERYNVTRERIRQLEARLLTKLRTHLGSEIKDFSEDWINP</sequence>
<feature type="domain" description="RNA polymerase sigma-70" evidence="9">
    <location>
        <begin position="366"/>
        <end position="392"/>
    </location>
</feature>
<dbReference type="Gene3D" id="1.10.601.10">
    <property type="entry name" value="RNA Polymerase Primary Sigma Factor"/>
    <property type="match status" value="1"/>
</dbReference>
<feature type="domain" description="RNA polymerase sigma-70" evidence="8">
    <location>
        <begin position="193"/>
        <end position="206"/>
    </location>
</feature>
<dbReference type="PROSITE" id="PS00715">
    <property type="entry name" value="SIGMA70_1"/>
    <property type="match status" value="1"/>
</dbReference>
<dbReference type="InterPro" id="IPR050813">
    <property type="entry name" value="Sigma-70_Factor"/>
</dbReference>
<evidence type="ECO:0000256" key="6">
    <source>
        <dbReference type="RuleBase" id="RU362124"/>
    </source>
</evidence>
<evidence type="ECO:0000256" key="7">
    <source>
        <dbReference type="SAM" id="MobiDB-lite"/>
    </source>
</evidence>
<comment type="function">
    <text evidence="6">Sigma factors are initiation factors that promote the attachment of RNA polymerase to specific initiation sites and are then released.</text>
</comment>
<dbReference type="PANTHER" id="PTHR30376:SF3">
    <property type="entry name" value="RNA POLYMERASE SIGMA FACTOR RPOH"/>
    <property type="match status" value="1"/>
</dbReference>
<gene>
    <name evidence="10" type="ORF">H9962_07235</name>
</gene>
<feature type="compositionally biased region" description="Acidic residues" evidence="7">
    <location>
        <begin position="58"/>
        <end position="73"/>
    </location>
</feature>
<dbReference type="InterPro" id="IPR013325">
    <property type="entry name" value="RNA_pol_sigma_r2"/>
</dbReference>
<evidence type="ECO:0000256" key="3">
    <source>
        <dbReference type="ARBA" id="ARBA00023082"/>
    </source>
</evidence>
<protein>
    <recommendedName>
        <fullName evidence="6">RNA polymerase sigma factor</fullName>
    </recommendedName>
</protein>
<accession>A0A9D2HF05</accession>
<dbReference type="PRINTS" id="PR00046">
    <property type="entry name" value="SIGMA70FCT"/>
</dbReference>
<dbReference type="InterPro" id="IPR014284">
    <property type="entry name" value="RNA_pol_sigma-70_dom"/>
</dbReference>
<dbReference type="Pfam" id="PF04545">
    <property type="entry name" value="Sigma70_r4"/>
    <property type="match status" value="1"/>
</dbReference>
<dbReference type="InterPro" id="IPR009042">
    <property type="entry name" value="RNA_pol_sigma70_r1_2"/>
</dbReference>
<comment type="similarity">
    <text evidence="1 6">Belongs to the sigma-70 factor family.</text>
</comment>
<feature type="compositionally biased region" description="Basic and acidic residues" evidence="7">
    <location>
        <begin position="10"/>
        <end position="38"/>
    </location>
</feature>
<evidence type="ECO:0000313" key="11">
    <source>
        <dbReference type="Proteomes" id="UP000824225"/>
    </source>
</evidence>
<evidence type="ECO:0000259" key="9">
    <source>
        <dbReference type="PROSITE" id="PS00716"/>
    </source>
</evidence>
<dbReference type="EMBL" id="DXAN01000023">
    <property type="protein sequence ID" value="HJA08966.1"/>
    <property type="molecule type" value="Genomic_DNA"/>
</dbReference>